<feature type="compositionally biased region" description="Polar residues" evidence="1">
    <location>
        <begin position="149"/>
        <end position="158"/>
    </location>
</feature>
<protein>
    <submittedName>
        <fullName evidence="2">Catalase</fullName>
        <ecNumber evidence="2">1.-.-.-</ecNumber>
    </submittedName>
</protein>
<sequence length="158" mass="17254">MIVAIPLALCLLFAWAWGALTPGRLSPDKLVNALEKREESTPAIVAIMPKASAWWGILTPTAAAAPCQKQRCFCLAIRQLLGVWRLPAVTPTRPDGAVPVRSMALQFITRDGQEWRTGMNALPFFSVATPQGFYDQQMAGIPDPKTGKTRSGQNESVY</sequence>
<dbReference type="Proteomes" id="UP000251197">
    <property type="component" value="Unassembled WGS sequence"/>
</dbReference>
<feature type="region of interest" description="Disordered" evidence="1">
    <location>
        <begin position="136"/>
        <end position="158"/>
    </location>
</feature>
<dbReference type="InterPro" id="IPR020835">
    <property type="entry name" value="Catalase_sf"/>
</dbReference>
<dbReference type="GO" id="GO:0016491">
    <property type="term" value="F:oxidoreductase activity"/>
    <property type="evidence" value="ECO:0007669"/>
    <property type="project" value="UniProtKB-KW"/>
</dbReference>
<dbReference type="EC" id="1.-.-.-" evidence="2"/>
<organism evidence="2 3">
    <name type="scientific">Cedecea neteri</name>
    <dbReference type="NCBI Taxonomy" id="158822"/>
    <lineage>
        <taxon>Bacteria</taxon>
        <taxon>Pseudomonadati</taxon>
        <taxon>Pseudomonadota</taxon>
        <taxon>Gammaproteobacteria</taxon>
        <taxon>Enterobacterales</taxon>
        <taxon>Enterobacteriaceae</taxon>
        <taxon>Cedecea</taxon>
    </lineage>
</organism>
<reference evidence="2 3" key="1">
    <citation type="submission" date="2018-06" db="EMBL/GenBank/DDBJ databases">
        <authorList>
            <consortium name="Pathogen Informatics"/>
            <person name="Doyle S."/>
        </authorList>
    </citation>
    <scope>NUCLEOTIDE SEQUENCE [LARGE SCALE GENOMIC DNA]</scope>
    <source>
        <strain evidence="2 3">NCTC12120</strain>
    </source>
</reference>
<dbReference type="EMBL" id="UAVU01000003">
    <property type="protein sequence ID" value="SQA99797.1"/>
    <property type="molecule type" value="Genomic_DNA"/>
</dbReference>
<dbReference type="GO" id="GO:0020037">
    <property type="term" value="F:heme binding"/>
    <property type="evidence" value="ECO:0007669"/>
    <property type="project" value="InterPro"/>
</dbReference>
<accession>A0A2X2TC17</accession>
<dbReference type="AlphaFoldDB" id="A0A2X2TC17"/>
<dbReference type="SUPFAM" id="SSF56634">
    <property type="entry name" value="Heme-dependent catalase-like"/>
    <property type="match status" value="1"/>
</dbReference>
<dbReference type="Gene3D" id="2.40.180.10">
    <property type="entry name" value="Catalase core domain"/>
    <property type="match status" value="1"/>
</dbReference>
<evidence type="ECO:0000313" key="2">
    <source>
        <dbReference type="EMBL" id="SQA99797.1"/>
    </source>
</evidence>
<evidence type="ECO:0000313" key="3">
    <source>
        <dbReference type="Proteomes" id="UP000251197"/>
    </source>
</evidence>
<keyword evidence="2" id="KW-0560">Oxidoreductase</keyword>
<proteinExistence type="predicted"/>
<gene>
    <name evidence="2" type="primary">srpA_1</name>
    <name evidence="2" type="ORF">NCTC12120_03726</name>
</gene>
<name>A0A2X2TC17_9ENTR</name>
<evidence type="ECO:0000256" key="1">
    <source>
        <dbReference type="SAM" id="MobiDB-lite"/>
    </source>
</evidence>